<dbReference type="Pfam" id="PF12833">
    <property type="entry name" value="HTH_18"/>
    <property type="match status" value="1"/>
</dbReference>
<dbReference type="GO" id="GO:0003700">
    <property type="term" value="F:DNA-binding transcription factor activity"/>
    <property type="evidence" value="ECO:0007669"/>
    <property type="project" value="InterPro"/>
</dbReference>
<evidence type="ECO:0000256" key="1">
    <source>
        <dbReference type="ARBA" id="ARBA00023015"/>
    </source>
</evidence>
<keyword evidence="3" id="KW-0804">Transcription</keyword>
<dbReference type="PROSITE" id="PS01124">
    <property type="entry name" value="HTH_ARAC_FAMILY_2"/>
    <property type="match status" value="1"/>
</dbReference>
<gene>
    <name evidence="6" type="ORF">EMEDMD4_790104</name>
</gene>
<protein>
    <submittedName>
        <fullName evidence="6">Helix-turn-helix-domain containing protein AraC type</fullName>
    </submittedName>
</protein>
<dbReference type="InterPro" id="IPR032687">
    <property type="entry name" value="AraC-type_N"/>
</dbReference>
<evidence type="ECO:0000256" key="4">
    <source>
        <dbReference type="SAM" id="MobiDB-lite"/>
    </source>
</evidence>
<dbReference type="AlphaFoldDB" id="A0A508X696"/>
<evidence type="ECO:0000256" key="2">
    <source>
        <dbReference type="ARBA" id="ARBA00023125"/>
    </source>
</evidence>
<keyword evidence="2" id="KW-0238">DNA-binding</keyword>
<dbReference type="PRINTS" id="PR00032">
    <property type="entry name" value="HTHARAC"/>
</dbReference>
<proteinExistence type="predicted"/>
<dbReference type="Gene3D" id="1.10.10.60">
    <property type="entry name" value="Homeodomain-like"/>
    <property type="match status" value="1"/>
</dbReference>
<dbReference type="EMBL" id="CABFNB010000149">
    <property type="protein sequence ID" value="VTZ65080.1"/>
    <property type="molecule type" value="Genomic_DNA"/>
</dbReference>
<dbReference type="PANTHER" id="PTHR47894:SF1">
    <property type="entry name" value="HTH-TYPE TRANSCRIPTIONAL REGULATOR VQSM"/>
    <property type="match status" value="1"/>
</dbReference>
<sequence length="368" mass="41463">MTEGLRSLDLLCNVYEEGSPLMERRMIAPCFMDDTLECLRRHGVDAGPLLAQAGLPPVITGPVPAEQYGALWHAVAQVMDDEFFGEGARPMRAGSFALLCHAILSTVTLEHALRRALRFLRIVLDDPHGELVVEDGLAQIVLEDAGATRSAFAYRTFWIILHGVNCWLIGRRLPIRWVDFRCSAPPAGTDYRLFFGAPVRFDQPRTRLVFDAEYLKLPPIRDERALKHFLRHAPANILVRYRHDAGLSTAIRKRLQALDPSAWPGFETLAARMRIAAPTLRRRLKQEGQTYRSIKEDLRRTLAMEALAERGQNVAQLAVELGFSEPSAFHRAFRKWTGKSPAQFRRSASETGLAKSGSLKRRTQLQES</sequence>
<evidence type="ECO:0000259" key="5">
    <source>
        <dbReference type="PROSITE" id="PS01124"/>
    </source>
</evidence>
<keyword evidence="1" id="KW-0805">Transcription regulation</keyword>
<reference evidence="6" key="1">
    <citation type="submission" date="2019-06" db="EMBL/GenBank/DDBJ databases">
        <authorList>
            <person name="Le Quere A."/>
            <person name="Colella S."/>
        </authorList>
    </citation>
    <scope>NUCLEOTIDE SEQUENCE</scope>
    <source>
        <strain evidence="6">EmedicaeMD41</strain>
    </source>
</reference>
<dbReference type="Proteomes" id="UP000507954">
    <property type="component" value="Unassembled WGS sequence"/>
</dbReference>
<feature type="compositionally biased region" description="Basic residues" evidence="4">
    <location>
        <begin position="358"/>
        <end position="368"/>
    </location>
</feature>
<dbReference type="PANTHER" id="PTHR47894">
    <property type="entry name" value="HTH-TYPE TRANSCRIPTIONAL REGULATOR GADX"/>
    <property type="match status" value="1"/>
</dbReference>
<accession>A0A508X696</accession>
<feature type="region of interest" description="Disordered" evidence="4">
    <location>
        <begin position="340"/>
        <end position="368"/>
    </location>
</feature>
<dbReference type="InterPro" id="IPR020449">
    <property type="entry name" value="Tscrpt_reg_AraC-type_HTH"/>
</dbReference>
<organism evidence="6">
    <name type="scientific">Sinorhizobium medicae</name>
    <dbReference type="NCBI Taxonomy" id="110321"/>
    <lineage>
        <taxon>Bacteria</taxon>
        <taxon>Pseudomonadati</taxon>
        <taxon>Pseudomonadota</taxon>
        <taxon>Alphaproteobacteria</taxon>
        <taxon>Hyphomicrobiales</taxon>
        <taxon>Rhizobiaceae</taxon>
        <taxon>Sinorhizobium/Ensifer group</taxon>
        <taxon>Sinorhizobium</taxon>
    </lineage>
</organism>
<evidence type="ECO:0000313" key="6">
    <source>
        <dbReference type="EMBL" id="VTZ65080.1"/>
    </source>
</evidence>
<evidence type="ECO:0000256" key="3">
    <source>
        <dbReference type="ARBA" id="ARBA00023163"/>
    </source>
</evidence>
<name>A0A508X696_9HYPH</name>
<dbReference type="InterPro" id="IPR009057">
    <property type="entry name" value="Homeodomain-like_sf"/>
</dbReference>
<dbReference type="SUPFAM" id="SSF46689">
    <property type="entry name" value="Homeodomain-like"/>
    <property type="match status" value="1"/>
</dbReference>
<dbReference type="GO" id="GO:0000976">
    <property type="term" value="F:transcription cis-regulatory region binding"/>
    <property type="evidence" value="ECO:0007669"/>
    <property type="project" value="TreeGrafter"/>
</dbReference>
<dbReference type="InterPro" id="IPR018060">
    <property type="entry name" value="HTH_AraC"/>
</dbReference>
<feature type="domain" description="HTH araC/xylS-type" evidence="5">
    <location>
        <begin position="266"/>
        <end position="347"/>
    </location>
</feature>
<dbReference type="SMART" id="SM00342">
    <property type="entry name" value="HTH_ARAC"/>
    <property type="match status" value="1"/>
</dbReference>
<dbReference type="Pfam" id="PF12625">
    <property type="entry name" value="Arabinose_bd"/>
    <property type="match status" value="1"/>
</dbReference>
<dbReference type="GO" id="GO:0005829">
    <property type="term" value="C:cytosol"/>
    <property type="evidence" value="ECO:0007669"/>
    <property type="project" value="TreeGrafter"/>
</dbReference>